<dbReference type="InterPro" id="IPR036388">
    <property type="entry name" value="WH-like_DNA-bd_sf"/>
</dbReference>
<reference evidence="2" key="1">
    <citation type="submission" date="2017-04" db="EMBL/GenBank/DDBJ databases">
        <title>Complete Genome Sequences of Twelve Strains of a Stable Defined Moderately Diverse Mouse Microbiota 2 (sDMDMm2).</title>
        <authorList>
            <person name="Uchimura Y."/>
            <person name="Wyss M."/>
            <person name="Brugiroux S."/>
            <person name="Limenitakis J.P."/>
            <person name="Stecher B."/>
            <person name="McCoy K.D."/>
            <person name="Macpherson A.J."/>
        </authorList>
    </citation>
    <scope>NUCLEOTIDE SEQUENCE</scope>
    <source>
        <strain evidence="2">YL58</strain>
    </source>
</reference>
<dbReference type="InterPro" id="IPR013249">
    <property type="entry name" value="RNA_pol_sigma70_r4_t2"/>
</dbReference>
<dbReference type="AlphaFoldDB" id="A0A1C7I858"/>
<evidence type="ECO:0000313" key="3">
    <source>
        <dbReference type="Proteomes" id="UP000092574"/>
    </source>
</evidence>
<sequence length="147" mass="17586">MEKNKLERYKPLKRELLMLDKQISKLEGRREELPVVMGKVQSSDHEFPFTERRVSVPMLDPKEADKIDREIVRKRARKWKVEAEMKEVEEFIDNMPEGEERQVFELYYLEGMKQREVAEMIGLERSSISKKISDFLQLSHNSQKNML</sequence>
<protein>
    <recommendedName>
        <fullName evidence="1">RNA polymerase sigma factor 70 region 4 type 2 domain-containing protein</fullName>
    </recommendedName>
</protein>
<gene>
    <name evidence="2" type="ORF">A4V09_00690</name>
</gene>
<dbReference type="OrthoDB" id="2063655at2"/>
<dbReference type="RefSeq" id="WP_065540656.1">
    <property type="nucleotide sequence ID" value="NZ_CP015405.2"/>
</dbReference>
<accession>A0A1C7I858</accession>
<name>A0A1C7I858_9FIRM</name>
<dbReference type="Proteomes" id="UP000092574">
    <property type="component" value="Chromosome"/>
</dbReference>
<keyword evidence="3" id="KW-1185">Reference proteome</keyword>
<dbReference type="EMBL" id="CP015405">
    <property type="protein sequence ID" value="ANU74422.1"/>
    <property type="molecule type" value="Genomic_DNA"/>
</dbReference>
<dbReference type="Pfam" id="PF08281">
    <property type="entry name" value="Sigma70_r4_2"/>
    <property type="match status" value="1"/>
</dbReference>
<dbReference type="Gene3D" id="1.10.10.10">
    <property type="entry name" value="Winged helix-like DNA-binding domain superfamily/Winged helix DNA-binding domain"/>
    <property type="match status" value="1"/>
</dbReference>
<feature type="domain" description="RNA polymerase sigma factor 70 region 4 type 2" evidence="1">
    <location>
        <begin position="88"/>
        <end position="133"/>
    </location>
</feature>
<evidence type="ECO:0000313" key="2">
    <source>
        <dbReference type="EMBL" id="ANU74422.1"/>
    </source>
</evidence>
<evidence type="ECO:0000259" key="1">
    <source>
        <dbReference type="Pfam" id="PF08281"/>
    </source>
</evidence>
<dbReference type="SUPFAM" id="SSF88659">
    <property type="entry name" value="Sigma3 and sigma4 domains of RNA polymerase sigma factors"/>
    <property type="match status" value="1"/>
</dbReference>
<dbReference type="InterPro" id="IPR013324">
    <property type="entry name" value="RNA_pol_sigma_r3/r4-like"/>
</dbReference>
<dbReference type="GO" id="GO:0016987">
    <property type="term" value="F:sigma factor activity"/>
    <property type="evidence" value="ECO:0007669"/>
    <property type="project" value="InterPro"/>
</dbReference>
<dbReference type="GO" id="GO:0003677">
    <property type="term" value="F:DNA binding"/>
    <property type="evidence" value="ECO:0007669"/>
    <property type="project" value="InterPro"/>
</dbReference>
<proteinExistence type="predicted"/>
<organism evidence="2 3">
    <name type="scientific">Blautia pseudococcoides</name>
    <dbReference type="NCBI Taxonomy" id="1796616"/>
    <lineage>
        <taxon>Bacteria</taxon>
        <taxon>Bacillati</taxon>
        <taxon>Bacillota</taxon>
        <taxon>Clostridia</taxon>
        <taxon>Lachnospirales</taxon>
        <taxon>Lachnospiraceae</taxon>
        <taxon>Blautia</taxon>
    </lineage>
</organism>
<dbReference type="KEGG" id="byl:A4V09_00690"/>
<dbReference type="GO" id="GO:0006352">
    <property type="term" value="P:DNA-templated transcription initiation"/>
    <property type="evidence" value="ECO:0007669"/>
    <property type="project" value="InterPro"/>
</dbReference>
<dbReference type="STRING" id="1796616.A4V09_00690"/>